<proteinExistence type="predicted"/>
<keyword evidence="1" id="KW-0732">Signal</keyword>
<dbReference type="RefSeq" id="WP_277579406.1">
    <property type="nucleotide sequence ID" value="NZ_JANRMI010000005.1"/>
</dbReference>
<evidence type="ECO:0000256" key="1">
    <source>
        <dbReference type="SAM" id="SignalP"/>
    </source>
</evidence>
<accession>A0ABT6DM26</accession>
<dbReference type="EMBL" id="JANRMI010000005">
    <property type="protein sequence ID" value="MDG0817930.1"/>
    <property type="molecule type" value="Genomic_DNA"/>
</dbReference>
<dbReference type="Proteomes" id="UP001152321">
    <property type="component" value="Unassembled WGS sequence"/>
</dbReference>
<gene>
    <name evidence="2" type="ORF">NWE73_16225</name>
</gene>
<comment type="caution">
    <text evidence="2">The sequence shown here is derived from an EMBL/GenBank/DDBJ whole genome shotgun (WGS) entry which is preliminary data.</text>
</comment>
<feature type="chain" id="PRO_5045725546" description="Organic solvent tolerance-like N-terminal domain-containing protein" evidence="1">
    <location>
        <begin position="22"/>
        <end position="133"/>
    </location>
</feature>
<keyword evidence="3" id="KW-1185">Reference proteome</keyword>
<evidence type="ECO:0000313" key="3">
    <source>
        <dbReference type="Proteomes" id="UP001152321"/>
    </source>
</evidence>
<organism evidence="2 3">
    <name type="scientific">Bdellovibrio svalbardensis</name>
    <dbReference type="NCBI Taxonomy" id="2972972"/>
    <lineage>
        <taxon>Bacteria</taxon>
        <taxon>Pseudomonadati</taxon>
        <taxon>Bdellovibrionota</taxon>
        <taxon>Bdellovibrionia</taxon>
        <taxon>Bdellovibrionales</taxon>
        <taxon>Pseudobdellovibrionaceae</taxon>
        <taxon>Bdellovibrio</taxon>
    </lineage>
</organism>
<evidence type="ECO:0000313" key="2">
    <source>
        <dbReference type="EMBL" id="MDG0817930.1"/>
    </source>
</evidence>
<name>A0ABT6DM26_9BACT</name>
<evidence type="ECO:0008006" key="4">
    <source>
        <dbReference type="Google" id="ProtNLM"/>
    </source>
</evidence>
<protein>
    <recommendedName>
        <fullName evidence="4">Organic solvent tolerance-like N-terminal domain-containing protein</fullName>
    </recommendedName>
</protein>
<feature type="signal peptide" evidence="1">
    <location>
        <begin position="1"/>
        <end position="21"/>
    </location>
</feature>
<reference evidence="2" key="1">
    <citation type="submission" date="2022-08" db="EMBL/GenBank/DDBJ databases">
        <title>Novel Bdellovibrio Species Isolated from Svalbard: Designation Bdellovibrio svalbardensis.</title>
        <authorList>
            <person name="Mitchell R.J."/>
            <person name="Choi S.Y."/>
        </authorList>
    </citation>
    <scope>NUCLEOTIDE SEQUENCE</scope>
    <source>
        <strain evidence="2">PAP01</strain>
    </source>
</reference>
<sequence>MMKKILAVSALVLSVAGVAQASDQVVISCRGSILSSMSVSENYTISLNEAGDIIVDGQYKNSRGLVILAGTENVIKNDNDGLIIVAAKKRLGMTYSKKMIEVDYRTGKGQVTDYQALESALKPKMIYLDSCTR</sequence>